<reference evidence="1" key="1">
    <citation type="submission" date="2021-02" db="EMBL/GenBank/DDBJ databases">
        <authorList>
            <consortium name="DOE Joint Genome Institute"/>
            <person name="Ahrendt S."/>
            <person name="Looney B.P."/>
            <person name="Miyauchi S."/>
            <person name="Morin E."/>
            <person name="Drula E."/>
            <person name="Courty P.E."/>
            <person name="Chicoki N."/>
            <person name="Fauchery L."/>
            <person name="Kohler A."/>
            <person name="Kuo A."/>
            <person name="Labutti K."/>
            <person name="Pangilinan J."/>
            <person name="Lipzen A."/>
            <person name="Riley R."/>
            <person name="Andreopoulos W."/>
            <person name="He G."/>
            <person name="Johnson J."/>
            <person name="Barry K.W."/>
            <person name="Grigoriev I.V."/>
            <person name="Nagy L."/>
            <person name="Hibbett D."/>
            <person name="Henrissat B."/>
            <person name="Matheny P.B."/>
            <person name="Labbe J."/>
            <person name="Martin F."/>
        </authorList>
    </citation>
    <scope>NUCLEOTIDE SEQUENCE</scope>
    <source>
        <strain evidence="1">EC-137</strain>
    </source>
</reference>
<accession>A0ACB8Q669</accession>
<reference evidence="1" key="2">
    <citation type="journal article" date="2022" name="New Phytol.">
        <title>Evolutionary transition to the ectomycorrhizal habit in the genomes of a hyperdiverse lineage of mushroom-forming fungi.</title>
        <authorList>
            <person name="Looney B."/>
            <person name="Miyauchi S."/>
            <person name="Morin E."/>
            <person name="Drula E."/>
            <person name="Courty P.E."/>
            <person name="Kohler A."/>
            <person name="Kuo A."/>
            <person name="LaButti K."/>
            <person name="Pangilinan J."/>
            <person name="Lipzen A."/>
            <person name="Riley R."/>
            <person name="Andreopoulos W."/>
            <person name="He G."/>
            <person name="Johnson J."/>
            <person name="Nolan M."/>
            <person name="Tritt A."/>
            <person name="Barry K.W."/>
            <person name="Grigoriev I.V."/>
            <person name="Nagy L.G."/>
            <person name="Hibbett D."/>
            <person name="Henrissat B."/>
            <person name="Matheny P.B."/>
            <person name="Labbe J."/>
            <person name="Martin F.M."/>
        </authorList>
    </citation>
    <scope>NUCLEOTIDE SEQUENCE</scope>
    <source>
        <strain evidence="1">EC-137</strain>
    </source>
</reference>
<comment type="caution">
    <text evidence="1">The sequence shown here is derived from an EMBL/GenBank/DDBJ whole genome shotgun (WGS) entry which is preliminary data.</text>
</comment>
<gene>
    <name evidence="1" type="ORF">K488DRAFT_91233</name>
</gene>
<organism evidence="1 2">
    <name type="scientific">Vararia minispora EC-137</name>
    <dbReference type="NCBI Taxonomy" id="1314806"/>
    <lineage>
        <taxon>Eukaryota</taxon>
        <taxon>Fungi</taxon>
        <taxon>Dikarya</taxon>
        <taxon>Basidiomycota</taxon>
        <taxon>Agaricomycotina</taxon>
        <taxon>Agaricomycetes</taxon>
        <taxon>Russulales</taxon>
        <taxon>Lachnocladiaceae</taxon>
        <taxon>Vararia</taxon>
    </lineage>
</organism>
<evidence type="ECO:0000313" key="1">
    <source>
        <dbReference type="EMBL" id="KAI0027152.1"/>
    </source>
</evidence>
<dbReference type="Proteomes" id="UP000814128">
    <property type="component" value="Unassembled WGS sequence"/>
</dbReference>
<protein>
    <submittedName>
        <fullName evidence="1">Uncharacterized protein</fullName>
    </submittedName>
</protein>
<dbReference type="EMBL" id="MU273983">
    <property type="protein sequence ID" value="KAI0027152.1"/>
    <property type="molecule type" value="Genomic_DNA"/>
</dbReference>
<sequence>MTTYHMKISSNDAPIYPITPPASPPLLADVFASVQATPINALGSSTDASSDVYSSRNRQLGDRVQNDLLRKRHTVELDKLVSYWVCKVADAGLDDGAKGDCYDCVLRAVLPVCRELQKQDLLEKYCNARPQGSLKHEKALYEPLVDLCNKALNVLRNLEIDASLGEFKFRRCSDLDILFHRSAERVIKGRYSSGAETQQKPDIVITSRRAAARSYDYHSTSNRASRRNLKDKIFEEVKQRPPDHNGGDWRAVLCPVGVKRKYDRFRPAKQKYGEIALQQDILPSNRKQILKAVLSESP</sequence>
<evidence type="ECO:0000313" key="2">
    <source>
        <dbReference type="Proteomes" id="UP000814128"/>
    </source>
</evidence>
<name>A0ACB8Q669_9AGAM</name>
<proteinExistence type="predicted"/>
<keyword evidence="2" id="KW-1185">Reference proteome</keyword>